<accession>A0A9P4MMJ9</accession>
<reference evidence="3" key="1">
    <citation type="journal article" date="2020" name="Stud. Mycol.">
        <title>101 Dothideomycetes genomes: a test case for predicting lifestyles and emergence of pathogens.</title>
        <authorList>
            <person name="Haridas S."/>
            <person name="Albert R."/>
            <person name="Binder M."/>
            <person name="Bloem J."/>
            <person name="Labutti K."/>
            <person name="Salamov A."/>
            <person name="Andreopoulos B."/>
            <person name="Baker S."/>
            <person name="Barry K."/>
            <person name="Bills G."/>
            <person name="Bluhm B."/>
            <person name="Cannon C."/>
            <person name="Castanera R."/>
            <person name="Culley D."/>
            <person name="Daum C."/>
            <person name="Ezra D."/>
            <person name="Gonzalez J."/>
            <person name="Henrissat B."/>
            <person name="Kuo A."/>
            <person name="Liang C."/>
            <person name="Lipzen A."/>
            <person name="Lutzoni F."/>
            <person name="Magnuson J."/>
            <person name="Mondo S."/>
            <person name="Nolan M."/>
            <person name="Ohm R."/>
            <person name="Pangilinan J."/>
            <person name="Park H.-J."/>
            <person name="Ramirez L."/>
            <person name="Alfaro M."/>
            <person name="Sun H."/>
            <person name="Tritt A."/>
            <person name="Yoshinaga Y."/>
            <person name="Zwiers L.-H."/>
            <person name="Turgeon B."/>
            <person name="Goodwin S."/>
            <person name="Spatafora J."/>
            <person name="Crous P."/>
            <person name="Grigoriev I."/>
        </authorList>
    </citation>
    <scope>NUCLEOTIDE SEQUENCE</scope>
    <source>
        <strain evidence="3">CBS 260.36</strain>
    </source>
</reference>
<dbReference type="OrthoDB" id="4148767at2759"/>
<feature type="region of interest" description="Disordered" evidence="1">
    <location>
        <begin position="134"/>
        <end position="153"/>
    </location>
</feature>
<gene>
    <name evidence="3" type="ORF">K461DRAFT_110933</name>
</gene>
<evidence type="ECO:0000313" key="4">
    <source>
        <dbReference type="Proteomes" id="UP000799439"/>
    </source>
</evidence>
<keyword evidence="2" id="KW-0812">Transmembrane</keyword>
<sequence length="235" mass="26660">MGNVNSHASLAPISYASTIIGFISFTFTLATFLRVFWENLTTLGKANSESRTVLSTLRTELEEERLSLRELKRHQRVRGYEGGPPPADVLAGPQLDYAALHALQISLRRLNRRFEELEEPFLIDGAELDARKAARRRSRSRGEKGGGDESGDDWRVEDLYSAQSLGRRWRWLQSRGEAVKLLDSVNRLQTRRIARQVGEIACLLHSYKETLDEMRHGVAVTEGRMARVVGVRRVD</sequence>
<evidence type="ECO:0000313" key="3">
    <source>
        <dbReference type="EMBL" id="KAF2155279.1"/>
    </source>
</evidence>
<proteinExistence type="predicted"/>
<feature type="transmembrane region" description="Helical" evidence="2">
    <location>
        <begin position="12"/>
        <end position="37"/>
    </location>
</feature>
<dbReference type="EMBL" id="ML996083">
    <property type="protein sequence ID" value="KAF2155279.1"/>
    <property type="molecule type" value="Genomic_DNA"/>
</dbReference>
<dbReference type="AlphaFoldDB" id="A0A9P4MMJ9"/>
<organism evidence="3 4">
    <name type="scientific">Myriangium duriaei CBS 260.36</name>
    <dbReference type="NCBI Taxonomy" id="1168546"/>
    <lineage>
        <taxon>Eukaryota</taxon>
        <taxon>Fungi</taxon>
        <taxon>Dikarya</taxon>
        <taxon>Ascomycota</taxon>
        <taxon>Pezizomycotina</taxon>
        <taxon>Dothideomycetes</taxon>
        <taxon>Dothideomycetidae</taxon>
        <taxon>Myriangiales</taxon>
        <taxon>Myriangiaceae</taxon>
        <taxon>Myriangium</taxon>
    </lineage>
</organism>
<comment type="caution">
    <text evidence="3">The sequence shown here is derived from an EMBL/GenBank/DDBJ whole genome shotgun (WGS) entry which is preliminary data.</text>
</comment>
<evidence type="ECO:0000256" key="1">
    <source>
        <dbReference type="SAM" id="MobiDB-lite"/>
    </source>
</evidence>
<dbReference type="Proteomes" id="UP000799439">
    <property type="component" value="Unassembled WGS sequence"/>
</dbReference>
<name>A0A9P4MMJ9_9PEZI</name>
<keyword evidence="2" id="KW-1133">Transmembrane helix</keyword>
<keyword evidence="2" id="KW-0472">Membrane</keyword>
<evidence type="ECO:0000256" key="2">
    <source>
        <dbReference type="SAM" id="Phobius"/>
    </source>
</evidence>
<keyword evidence="4" id="KW-1185">Reference proteome</keyword>
<feature type="compositionally biased region" description="Basic and acidic residues" evidence="1">
    <location>
        <begin position="140"/>
        <end position="153"/>
    </location>
</feature>
<protein>
    <submittedName>
        <fullName evidence="3">Uncharacterized protein</fullName>
    </submittedName>
</protein>